<proteinExistence type="predicted"/>
<dbReference type="AlphaFoldDB" id="A0AAE0SYL9"/>
<dbReference type="EMBL" id="JAEAOA010000532">
    <property type="protein sequence ID" value="KAK3600492.1"/>
    <property type="molecule type" value="Genomic_DNA"/>
</dbReference>
<accession>A0AAE0SYL9</accession>
<feature type="transmembrane region" description="Helical" evidence="2">
    <location>
        <begin position="127"/>
        <end position="149"/>
    </location>
</feature>
<feature type="transmembrane region" description="Helical" evidence="2">
    <location>
        <begin position="249"/>
        <end position="269"/>
    </location>
</feature>
<evidence type="ECO:0000256" key="1">
    <source>
        <dbReference type="SAM" id="MobiDB-lite"/>
    </source>
</evidence>
<evidence type="ECO:0000313" key="4">
    <source>
        <dbReference type="Proteomes" id="UP001195483"/>
    </source>
</evidence>
<keyword evidence="2" id="KW-1133">Transmembrane helix</keyword>
<reference evidence="3" key="2">
    <citation type="journal article" date="2021" name="Genome Biol. Evol.">
        <title>Developing a high-quality reference genome for a parasitic bivalve with doubly uniparental inheritance (Bivalvia: Unionida).</title>
        <authorList>
            <person name="Smith C.H."/>
        </authorList>
    </citation>
    <scope>NUCLEOTIDE SEQUENCE</scope>
    <source>
        <strain evidence="3">CHS0354</strain>
        <tissue evidence="3">Mantle</tissue>
    </source>
</reference>
<gene>
    <name evidence="3" type="ORF">CHS0354_007872</name>
</gene>
<feature type="region of interest" description="Disordered" evidence="1">
    <location>
        <begin position="317"/>
        <end position="380"/>
    </location>
</feature>
<protein>
    <submittedName>
        <fullName evidence="3">Uncharacterized protein</fullName>
    </submittedName>
</protein>
<keyword evidence="4" id="KW-1185">Reference proteome</keyword>
<reference evidence="3" key="3">
    <citation type="submission" date="2023-05" db="EMBL/GenBank/DDBJ databases">
        <authorList>
            <person name="Smith C.H."/>
        </authorList>
    </citation>
    <scope>NUCLEOTIDE SEQUENCE</scope>
    <source>
        <strain evidence="3">CHS0354</strain>
        <tissue evidence="3">Mantle</tissue>
    </source>
</reference>
<feature type="transmembrane region" description="Helical" evidence="2">
    <location>
        <begin position="204"/>
        <end position="229"/>
    </location>
</feature>
<reference evidence="3" key="1">
    <citation type="journal article" date="2021" name="Genome Biol. Evol.">
        <title>A High-Quality Reference Genome for a Parasitic Bivalve with Doubly Uniparental Inheritance (Bivalvia: Unionida).</title>
        <authorList>
            <person name="Smith C.H."/>
        </authorList>
    </citation>
    <scope>NUCLEOTIDE SEQUENCE</scope>
    <source>
        <strain evidence="3">CHS0354</strain>
    </source>
</reference>
<evidence type="ECO:0000256" key="2">
    <source>
        <dbReference type="SAM" id="Phobius"/>
    </source>
</evidence>
<feature type="transmembrane region" description="Helical" evidence="2">
    <location>
        <begin position="161"/>
        <end position="183"/>
    </location>
</feature>
<comment type="caution">
    <text evidence="3">The sequence shown here is derived from an EMBL/GenBank/DDBJ whole genome shotgun (WGS) entry which is preliminary data.</text>
</comment>
<dbReference type="PANTHER" id="PTHR38553:SF1">
    <property type="entry name" value="G PROTEIN-COUPLED RECEPTOR"/>
    <property type="match status" value="1"/>
</dbReference>
<organism evidence="3 4">
    <name type="scientific">Potamilus streckersoni</name>
    <dbReference type="NCBI Taxonomy" id="2493646"/>
    <lineage>
        <taxon>Eukaryota</taxon>
        <taxon>Metazoa</taxon>
        <taxon>Spiralia</taxon>
        <taxon>Lophotrochozoa</taxon>
        <taxon>Mollusca</taxon>
        <taxon>Bivalvia</taxon>
        <taxon>Autobranchia</taxon>
        <taxon>Heteroconchia</taxon>
        <taxon>Palaeoheterodonta</taxon>
        <taxon>Unionida</taxon>
        <taxon>Unionoidea</taxon>
        <taxon>Unionidae</taxon>
        <taxon>Ambleminae</taxon>
        <taxon>Lampsilini</taxon>
        <taxon>Potamilus</taxon>
    </lineage>
</organism>
<feature type="compositionally biased region" description="Polar residues" evidence="1">
    <location>
        <begin position="333"/>
        <end position="343"/>
    </location>
</feature>
<evidence type="ECO:0000313" key="3">
    <source>
        <dbReference type="EMBL" id="KAK3600492.1"/>
    </source>
</evidence>
<keyword evidence="2" id="KW-0472">Membrane</keyword>
<keyword evidence="2" id="KW-0812">Transmembrane</keyword>
<sequence>MPSTNSTPVNTTPDTDIVSRNCFSNFNTVACIRSASLTFLAVVTGVLCVMKIMKFHLARHQSCHQYFIFYCASLECTVGGIHWILSTYIQLDFVLQWLKLIQFLVMCHFYWTLATRALRREVWAKRFLIPFLLLACGYFTVIACLGIINVQSPFVECLEPYWLELSSAEFLIVQLFCVAGFYITRRLNEISTLDSVRRTQKRDLWCIVIVFEVSAFIGVLYDVTLQILGDKNTGCSAIFNHIQELYSPIFVTFMVIKLLAPVWVMLFVFSPTPPVLVENDDLIPAVSEDGTSAFSSTADEHYRQLYHPAENYQSLNGSMFQTPSTPCSPSSSQVKINKSTTSLDPIKEETSVNSTPHQEDTHSSNENIQETSNIRGKFYI</sequence>
<feature type="transmembrane region" description="Helical" evidence="2">
    <location>
        <begin position="97"/>
        <end position="115"/>
    </location>
</feature>
<feature type="transmembrane region" description="Helical" evidence="2">
    <location>
        <begin position="65"/>
        <end position="85"/>
    </location>
</feature>
<name>A0AAE0SYL9_9BIVA</name>
<feature type="transmembrane region" description="Helical" evidence="2">
    <location>
        <begin position="34"/>
        <end position="53"/>
    </location>
</feature>
<dbReference type="PANTHER" id="PTHR38553">
    <property type="entry name" value="PROTEIN CBG19621"/>
    <property type="match status" value="1"/>
</dbReference>
<feature type="compositionally biased region" description="Low complexity" evidence="1">
    <location>
        <begin position="322"/>
        <end position="332"/>
    </location>
</feature>
<feature type="compositionally biased region" description="Polar residues" evidence="1">
    <location>
        <begin position="364"/>
        <end position="374"/>
    </location>
</feature>
<dbReference type="Proteomes" id="UP001195483">
    <property type="component" value="Unassembled WGS sequence"/>
</dbReference>